<evidence type="ECO:0000313" key="2">
    <source>
        <dbReference type="Proteomes" id="UP001202479"/>
    </source>
</evidence>
<proteinExistence type="predicted"/>
<sequence length="183" mass="21339">MKRLENVPDELLIHIYTYLPVSHLKELCQIARFAPTAQSFIFLNSKLYLQIDGDDKIASELETYSEYRPDPESCLVVNDADNWDPWYKANASRFHKYNMVINCRGMKNVESVFLQYRDIINRIFGANKERGDIDVDLVFKTNSFDFGPYGCPGIKTLFKKINLEVLVNGGMNKIRYYSYLYTC</sequence>
<organism evidence="1 2">
    <name type="scientific">Candida oxycetoniae</name>
    <dbReference type="NCBI Taxonomy" id="497107"/>
    <lineage>
        <taxon>Eukaryota</taxon>
        <taxon>Fungi</taxon>
        <taxon>Dikarya</taxon>
        <taxon>Ascomycota</taxon>
        <taxon>Saccharomycotina</taxon>
        <taxon>Pichiomycetes</taxon>
        <taxon>Debaryomycetaceae</taxon>
        <taxon>Candida/Lodderomyces clade</taxon>
        <taxon>Candida</taxon>
    </lineage>
</organism>
<protein>
    <recommendedName>
        <fullName evidence="3">F-box domain-containing protein</fullName>
    </recommendedName>
</protein>
<dbReference type="Proteomes" id="UP001202479">
    <property type="component" value="Unassembled WGS sequence"/>
</dbReference>
<dbReference type="GeneID" id="73378292"/>
<gene>
    <name evidence="1" type="ORF">KGF56_000675</name>
</gene>
<name>A0AAI9T0I0_9ASCO</name>
<dbReference type="AlphaFoldDB" id="A0AAI9T0I0"/>
<reference evidence="1" key="1">
    <citation type="journal article" date="2022" name="DNA Res.">
        <title>Genome analysis of five recently described species of the CUG-Ser clade uncovers Candida theae as a new hybrid lineage with pathogenic potential in the Candida parapsilosis species complex.</title>
        <authorList>
            <person name="Mixao V."/>
            <person name="Del Olmo V."/>
            <person name="Hegedusova E."/>
            <person name="Saus E."/>
            <person name="Pryszcz L."/>
            <person name="Cillingova A."/>
            <person name="Nosek J."/>
            <person name="Gabaldon T."/>
        </authorList>
    </citation>
    <scope>NUCLEOTIDE SEQUENCE</scope>
    <source>
        <strain evidence="1">CBS 10844</strain>
    </source>
</reference>
<keyword evidence="2" id="KW-1185">Reference proteome</keyword>
<dbReference type="RefSeq" id="XP_049182288.1">
    <property type="nucleotide sequence ID" value="XM_049326610.1"/>
</dbReference>
<dbReference type="EMBL" id="JAHUZD010000023">
    <property type="protein sequence ID" value="KAI3406543.2"/>
    <property type="molecule type" value="Genomic_DNA"/>
</dbReference>
<evidence type="ECO:0008006" key="3">
    <source>
        <dbReference type="Google" id="ProtNLM"/>
    </source>
</evidence>
<comment type="caution">
    <text evidence="1">The sequence shown here is derived from an EMBL/GenBank/DDBJ whole genome shotgun (WGS) entry which is preliminary data.</text>
</comment>
<evidence type="ECO:0000313" key="1">
    <source>
        <dbReference type="EMBL" id="KAI3406543.2"/>
    </source>
</evidence>
<accession>A0AAI9T0I0</accession>